<evidence type="ECO:0000313" key="2">
    <source>
        <dbReference type="Proteomes" id="UP000838878"/>
    </source>
</evidence>
<keyword evidence="2" id="KW-1185">Reference proteome</keyword>
<feature type="non-terminal residue" evidence="1">
    <location>
        <position position="137"/>
    </location>
</feature>
<dbReference type="EMBL" id="OV170223">
    <property type="protein sequence ID" value="CAH0722072.1"/>
    <property type="molecule type" value="Genomic_DNA"/>
</dbReference>
<accession>A0A8J9UYN1</accession>
<reference evidence="1" key="1">
    <citation type="submission" date="2021-12" db="EMBL/GenBank/DDBJ databases">
        <authorList>
            <person name="Martin H S."/>
        </authorList>
    </citation>
    <scope>NUCLEOTIDE SEQUENCE</scope>
</reference>
<sequence>MDINYITSLATIPFGVNSVLACSGVSEERAHGGGGGAAAALVVAAVVTRLASSCRERGAVPTSGEWPGGCDAGETGVLTPLINSSGAAALHYGLFIVTIIRPPAPRTPYPPPSASRPVPRDSGRRAYIESLVEVCIS</sequence>
<evidence type="ECO:0000313" key="1">
    <source>
        <dbReference type="EMBL" id="CAH0722072.1"/>
    </source>
</evidence>
<organism evidence="1 2">
    <name type="scientific">Brenthis ino</name>
    <name type="common">lesser marbled fritillary</name>
    <dbReference type="NCBI Taxonomy" id="405034"/>
    <lineage>
        <taxon>Eukaryota</taxon>
        <taxon>Metazoa</taxon>
        <taxon>Ecdysozoa</taxon>
        <taxon>Arthropoda</taxon>
        <taxon>Hexapoda</taxon>
        <taxon>Insecta</taxon>
        <taxon>Pterygota</taxon>
        <taxon>Neoptera</taxon>
        <taxon>Endopterygota</taxon>
        <taxon>Lepidoptera</taxon>
        <taxon>Glossata</taxon>
        <taxon>Ditrysia</taxon>
        <taxon>Papilionoidea</taxon>
        <taxon>Nymphalidae</taxon>
        <taxon>Heliconiinae</taxon>
        <taxon>Argynnini</taxon>
        <taxon>Brenthis</taxon>
    </lineage>
</organism>
<gene>
    <name evidence="1" type="ORF">BINO364_LOCUS8088</name>
</gene>
<dbReference type="Proteomes" id="UP000838878">
    <property type="component" value="Chromosome 3"/>
</dbReference>
<proteinExistence type="predicted"/>
<dbReference type="AlphaFoldDB" id="A0A8J9UYN1"/>
<name>A0A8J9UYN1_9NEOP</name>
<protein>
    <submittedName>
        <fullName evidence="1">Uncharacterized protein</fullName>
    </submittedName>
</protein>